<gene>
    <name evidence="1" type="ORF">PXEA_LOCUS6330</name>
</gene>
<protein>
    <submittedName>
        <fullName evidence="1">Uncharacterized protein</fullName>
    </submittedName>
</protein>
<keyword evidence="2" id="KW-1185">Reference proteome</keyword>
<organism evidence="1 2">
    <name type="scientific">Protopolystoma xenopodis</name>
    <dbReference type="NCBI Taxonomy" id="117903"/>
    <lineage>
        <taxon>Eukaryota</taxon>
        <taxon>Metazoa</taxon>
        <taxon>Spiralia</taxon>
        <taxon>Lophotrochozoa</taxon>
        <taxon>Platyhelminthes</taxon>
        <taxon>Monogenea</taxon>
        <taxon>Polyopisthocotylea</taxon>
        <taxon>Polystomatidea</taxon>
        <taxon>Polystomatidae</taxon>
        <taxon>Protopolystoma</taxon>
    </lineage>
</organism>
<proteinExistence type="predicted"/>
<sequence>MTSVIESTGMLQLHYRAPKTFLLYRKTRKISLCLL</sequence>
<evidence type="ECO:0000313" key="2">
    <source>
        <dbReference type="Proteomes" id="UP000784294"/>
    </source>
</evidence>
<dbReference type="Proteomes" id="UP000784294">
    <property type="component" value="Unassembled WGS sequence"/>
</dbReference>
<accession>A0A3S5B4C6</accession>
<dbReference type="AlphaFoldDB" id="A0A3S5B4C6"/>
<name>A0A3S5B4C6_9PLAT</name>
<dbReference type="EMBL" id="CAAALY010016173">
    <property type="protein sequence ID" value="VEL12890.1"/>
    <property type="molecule type" value="Genomic_DNA"/>
</dbReference>
<comment type="caution">
    <text evidence="1">The sequence shown here is derived from an EMBL/GenBank/DDBJ whole genome shotgun (WGS) entry which is preliminary data.</text>
</comment>
<reference evidence="1" key="1">
    <citation type="submission" date="2018-11" db="EMBL/GenBank/DDBJ databases">
        <authorList>
            <consortium name="Pathogen Informatics"/>
        </authorList>
    </citation>
    <scope>NUCLEOTIDE SEQUENCE</scope>
</reference>
<evidence type="ECO:0000313" key="1">
    <source>
        <dbReference type="EMBL" id="VEL12890.1"/>
    </source>
</evidence>